<keyword evidence="1" id="KW-0325">Glycoprotein</keyword>
<dbReference type="Proteomes" id="UP000472274">
    <property type="component" value="Unplaced"/>
</dbReference>
<evidence type="ECO:0000256" key="3">
    <source>
        <dbReference type="SAM" id="MobiDB-lite"/>
    </source>
</evidence>
<evidence type="ECO:0000256" key="1">
    <source>
        <dbReference type="ARBA" id="ARBA00023180"/>
    </source>
</evidence>
<evidence type="ECO:0000313" key="5">
    <source>
        <dbReference type="Ensembl" id="ENSTMTP00000025823.1"/>
    </source>
</evidence>
<dbReference type="Gene3D" id="2.60.40.10">
    <property type="entry name" value="Immunoglobulins"/>
    <property type="match status" value="1"/>
</dbReference>
<dbReference type="InterPro" id="IPR013783">
    <property type="entry name" value="Ig-like_fold"/>
</dbReference>
<dbReference type="InterPro" id="IPR036179">
    <property type="entry name" value="Ig-like_dom_sf"/>
</dbReference>
<dbReference type="InterPro" id="IPR011162">
    <property type="entry name" value="MHC_I/II-like_Ag-recog"/>
</dbReference>
<dbReference type="SUPFAM" id="SSF48726">
    <property type="entry name" value="Immunoglobulin"/>
    <property type="match status" value="1"/>
</dbReference>
<sequence>ILITGLNEPDGTHRFFMLARLDGLALASYSSDTREVKPLREWAAQAVGASYLRKKTQDDWDGRTLRQYPAPFFLPVSPPGIHTLQLHVNCALDGDTPVRGQFHFAFDGQDFLILERNQSAWVPLAPGASNETHFWNAGHTWTLFAKEFLQEECVDTLKSLLRGGMEALGRQVPPGISVTYRDAPAGSATLSCHARGFYPRPIHVSWVRDGAEILPPMNASGILPHADGTYQIRQSLEIPPRWGHGYACRVNHSSLGEPAAWGSVSSRDVPFLCFRSAGLTVQLVVLKPWGSHGPSASSGGSGGARGCRAESRLESGSGVTSLPPFAGRLARCEAVRTCRSLTLRCKHVRVL</sequence>
<comment type="similarity">
    <text evidence="2">Belongs to the MHC class I family.</text>
</comment>
<protein>
    <recommendedName>
        <fullName evidence="4">Ig-like domain-containing protein</fullName>
    </recommendedName>
</protein>
<feature type="domain" description="Ig-like" evidence="4">
    <location>
        <begin position="174"/>
        <end position="265"/>
    </location>
</feature>
<keyword evidence="6" id="KW-1185">Reference proteome</keyword>
<dbReference type="GO" id="GO:0009897">
    <property type="term" value="C:external side of plasma membrane"/>
    <property type="evidence" value="ECO:0007669"/>
    <property type="project" value="TreeGrafter"/>
</dbReference>
<evidence type="ECO:0000259" key="4">
    <source>
        <dbReference type="PROSITE" id="PS50835"/>
    </source>
</evidence>
<reference evidence="5" key="2">
    <citation type="submission" date="2025-09" db="UniProtKB">
        <authorList>
            <consortium name="Ensembl"/>
        </authorList>
    </citation>
    <scope>IDENTIFICATION</scope>
</reference>
<dbReference type="Gene3D" id="3.30.500.10">
    <property type="entry name" value="MHC class I-like antigen recognition-like"/>
    <property type="match status" value="1"/>
</dbReference>
<dbReference type="InterPro" id="IPR011161">
    <property type="entry name" value="MHC_I-like_Ag-recog"/>
</dbReference>
<dbReference type="Pfam" id="PF00129">
    <property type="entry name" value="MHC_I"/>
    <property type="match status" value="1"/>
</dbReference>
<dbReference type="PRINTS" id="PR01638">
    <property type="entry name" value="MHCCLASSI"/>
</dbReference>
<name>A0A674JYV6_9SAUR</name>
<dbReference type="PROSITE" id="PS50835">
    <property type="entry name" value="IG_LIKE"/>
    <property type="match status" value="1"/>
</dbReference>
<dbReference type="GO" id="GO:0006955">
    <property type="term" value="P:immune response"/>
    <property type="evidence" value="ECO:0007669"/>
    <property type="project" value="TreeGrafter"/>
</dbReference>
<dbReference type="InterPro" id="IPR050208">
    <property type="entry name" value="MHC_class-I_related"/>
</dbReference>
<dbReference type="SUPFAM" id="SSF54452">
    <property type="entry name" value="MHC antigen-recognition domain"/>
    <property type="match status" value="1"/>
</dbReference>
<dbReference type="InterPro" id="IPR007110">
    <property type="entry name" value="Ig-like_dom"/>
</dbReference>
<dbReference type="InterPro" id="IPR003006">
    <property type="entry name" value="Ig/MHC_CS"/>
</dbReference>
<accession>A0A674JYV6</accession>
<dbReference type="AlphaFoldDB" id="A0A674JYV6"/>
<reference evidence="5" key="1">
    <citation type="submission" date="2025-08" db="UniProtKB">
        <authorList>
            <consortium name="Ensembl"/>
        </authorList>
    </citation>
    <scope>IDENTIFICATION</scope>
</reference>
<dbReference type="PROSITE" id="PS00290">
    <property type="entry name" value="IG_MHC"/>
    <property type="match status" value="1"/>
</dbReference>
<dbReference type="GO" id="GO:0005615">
    <property type="term" value="C:extracellular space"/>
    <property type="evidence" value="ECO:0007669"/>
    <property type="project" value="TreeGrafter"/>
</dbReference>
<dbReference type="SMART" id="SM00407">
    <property type="entry name" value="IGc1"/>
    <property type="match status" value="1"/>
</dbReference>
<dbReference type="PANTHER" id="PTHR16675:SF67">
    <property type="entry name" value="IG-LIKE DOMAIN-CONTAINING PROTEIN"/>
    <property type="match status" value="1"/>
</dbReference>
<dbReference type="InterPro" id="IPR003597">
    <property type="entry name" value="Ig_C1-set"/>
</dbReference>
<evidence type="ECO:0000256" key="2">
    <source>
        <dbReference type="RuleBase" id="RU004439"/>
    </source>
</evidence>
<dbReference type="PANTHER" id="PTHR16675">
    <property type="entry name" value="MHC CLASS I-RELATED"/>
    <property type="match status" value="1"/>
</dbReference>
<proteinExistence type="inferred from homology"/>
<dbReference type="InParanoid" id="A0A674JYV6"/>
<organism evidence="5 6">
    <name type="scientific">Terrapene triunguis</name>
    <name type="common">Three-toed box turtle</name>
    <dbReference type="NCBI Taxonomy" id="2587831"/>
    <lineage>
        <taxon>Eukaryota</taxon>
        <taxon>Metazoa</taxon>
        <taxon>Chordata</taxon>
        <taxon>Craniata</taxon>
        <taxon>Vertebrata</taxon>
        <taxon>Euteleostomi</taxon>
        <taxon>Archelosauria</taxon>
        <taxon>Testudinata</taxon>
        <taxon>Testudines</taxon>
        <taxon>Cryptodira</taxon>
        <taxon>Durocryptodira</taxon>
        <taxon>Testudinoidea</taxon>
        <taxon>Emydidae</taxon>
        <taxon>Terrapene</taxon>
    </lineage>
</organism>
<evidence type="ECO:0000313" key="6">
    <source>
        <dbReference type="Proteomes" id="UP000472274"/>
    </source>
</evidence>
<feature type="region of interest" description="Disordered" evidence="3">
    <location>
        <begin position="292"/>
        <end position="319"/>
    </location>
</feature>
<dbReference type="Pfam" id="PF07654">
    <property type="entry name" value="C1-set"/>
    <property type="match status" value="1"/>
</dbReference>
<dbReference type="Ensembl" id="ENSTMTT00000026754.1">
    <property type="protein sequence ID" value="ENSTMTP00000025823.1"/>
    <property type="gene ID" value="ENSTMTG00000018807.1"/>
</dbReference>
<dbReference type="GeneTree" id="ENSGT01120000271825"/>
<dbReference type="InterPro" id="IPR001039">
    <property type="entry name" value="MHC_I_a_a1/a2"/>
</dbReference>
<dbReference type="InterPro" id="IPR037055">
    <property type="entry name" value="MHC_I-like_Ag-recog_sf"/>
</dbReference>